<protein>
    <recommendedName>
        <fullName evidence="4">RAD50-interacting protein 1</fullName>
    </recommendedName>
</protein>
<dbReference type="Proteomes" id="UP000008281">
    <property type="component" value="Unassembled WGS sequence"/>
</dbReference>
<accession>E3N320</accession>
<keyword evidence="1" id="KW-0175">Coiled coil</keyword>
<evidence type="ECO:0000313" key="2">
    <source>
        <dbReference type="EMBL" id="EFO84396.1"/>
    </source>
</evidence>
<dbReference type="InParanoid" id="E3N320"/>
<dbReference type="EMBL" id="DS268516">
    <property type="protein sequence ID" value="EFO84396.1"/>
    <property type="molecule type" value="Genomic_DNA"/>
</dbReference>
<keyword evidence="3" id="KW-1185">Reference proteome</keyword>
<dbReference type="HOGENOM" id="CLU_025817_0_0_1"/>
<dbReference type="eggNOG" id="ENOG502TGA4">
    <property type="taxonomic scope" value="Eukaryota"/>
</dbReference>
<proteinExistence type="predicted"/>
<gene>
    <name evidence="2" type="ORF">CRE_19901</name>
</gene>
<name>E3N320_CAERE</name>
<organism evidence="3">
    <name type="scientific">Caenorhabditis remanei</name>
    <name type="common">Caenorhabditis vulgaris</name>
    <dbReference type="NCBI Taxonomy" id="31234"/>
    <lineage>
        <taxon>Eukaryota</taxon>
        <taxon>Metazoa</taxon>
        <taxon>Ecdysozoa</taxon>
        <taxon>Nematoda</taxon>
        <taxon>Chromadorea</taxon>
        <taxon>Rhabditida</taxon>
        <taxon>Rhabditina</taxon>
        <taxon>Rhabditomorpha</taxon>
        <taxon>Rhabditoidea</taxon>
        <taxon>Rhabditidae</taxon>
        <taxon>Peloderinae</taxon>
        <taxon>Caenorhabditis</taxon>
    </lineage>
</organism>
<sequence>MQALQSRLEQLENATGSDIWEILKASEQDLRQDLSTLNTLKEDKEKRTLKALEAIKLKKKELKSLRNEIESLQNEYKQYIISVEETLKSNGLDMKQVVGVFQKVLEDSLSEKKSAIISIIESSDISSKSSIQELREPIKSIKSLISDDQNQLELRNSIQEELRDLYDSSIEIFRSNLWSLFQKQGIPIQNLEKTQNFPEFLSKISEIFEFSSDLDEILSGNHAETTGNLIVSSFGQLTNLCLDMIENERERDADFEWILTSATKWAKNLKEVVEKGIQGMSGLDEKYKKDEVEERFNHTFVQFIGTITKKFVKKNLKDPMIFSKLAILLHRFEDSCEFDLSNKDLFEPLYEPEIISKWVLLEVELFTISINKLLSSSSSCFTPLPAIFIGGNSNSSTSQWASEITVFLEQWIHRVEKNVESFGNSDIQMMFYECQHTLWIDLCDKIRAVANRLYSESTWSNDVYLVMNSVWELRRIIQNLSFLLRNHFQTQTITWPIGSFEVERIYENEWNRLSGMIVEYLNDLIDSMDRGIRSSYQEEKKKWMMETFYHIQKCLSNVTVKASRPSRSPLMNVLTEELFKNLQTRFDKWKTCCSVEVLGSLYTQIYSNLLPQLDEFERIGHWTRGNASRSEMCRLDALMKMAANCDPSGELVRIAFRSIDEEQVIKMLAELGIHSTSDHAFQDYQILAENWNKIEQKQFDYGDI</sequence>
<dbReference type="OMA" id="ATGSDIW"/>
<reference evidence="2" key="1">
    <citation type="submission" date="2007-07" db="EMBL/GenBank/DDBJ databases">
        <title>PCAP assembly of the Caenorhabditis remanei genome.</title>
        <authorList>
            <consortium name="The Caenorhabditis remanei Sequencing Consortium"/>
            <person name="Wilson R.K."/>
        </authorList>
    </citation>
    <scope>NUCLEOTIDE SEQUENCE [LARGE SCALE GENOMIC DNA]</scope>
    <source>
        <strain evidence="2">PB4641</strain>
    </source>
</reference>
<feature type="coiled-coil region" evidence="1">
    <location>
        <begin position="27"/>
        <end position="89"/>
    </location>
</feature>
<evidence type="ECO:0000313" key="3">
    <source>
        <dbReference type="Proteomes" id="UP000008281"/>
    </source>
</evidence>
<evidence type="ECO:0000256" key="1">
    <source>
        <dbReference type="SAM" id="Coils"/>
    </source>
</evidence>
<dbReference type="FunCoup" id="E3N320">
    <property type="interactions" value="1868"/>
</dbReference>
<evidence type="ECO:0008006" key="4">
    <source>
        <dbReference type="Google" id="ProtNLM"/>
    </source>
</evidence>
<dbReference type="OrthoDB" id="5855233at2759"/>
<dbReference type="AlphaFoldDB" id="E3N320"/>